<dbReference type="AlphaFoldDB" id="A0A545TVX0"/>
<evidence type="ECO:0000313" key="3">
    <source>
        <dbReference type="Proteomes" id="UP000319732"/>
    </source>
</evidence>
<gene>
    <name evidence="2" type="ORF">FKG94_09780</name>
</gene>
<name>A0A545TVX0_9GAMM</name>
<keyword evidence="1" id="KW-0812">Transmembrane</keyword>
<keyword evidence="3" id="KW-1185">Reference proteome</keyword>
<accession>A0A545TVX0</accession>
<reference evidence="2 3" key="1">
    <citation type="submission" date="2019-06" db="EMBL/GenBank/DDBJ databases">
        <title>Whole genome sequence for Cellvibrionaceae sp. R142.</title>
        <authorList>
            <person name="Wang G."/>
        </authorList>
    </citation>
    <scope>NUCLEOTIDE SEQUENCE [LARGE SCALE GENOMIC DNA]</scope>
    <source>
        <strain evidence="2 3">R142</strain>
    </source>
</reference>
<evidence type="ECO:0000256" key="1">
    <source>
        <dbReference type="SAM" id="Phobius"/>
    </source>
</evidence>
<protein>
    <recommendedName>
        <fullName evidence="4">Preprotein translocase subunit YajC</fullName>
    </recommendedName>
</protein>
<proteinExistence type="predicted"/>
<organism evidence="2 3">
    <name type="scientific">Exilibacterium tricleocarpae</name>
    <dbReference type="NCBI Taxonomy" id="2591008"/>
    <lineage>
        <taxon>Bacteria</taxon>
        <taxon>Pseudomonadati</taxon>
        <taxon>Pseudomonadota</taxon>
        <taxon>Gammaproteobacteria</taxon>
        <taxon>Cellvibrionales</taxon>
        <taxon>Cellvibrionaceae</taxon>
        <taxon>Exilibacterium</taxon>
    </lineage>
</organism>
<evidence type="ECO:0000313" key="2">
    <source>
        <dbReference type="EMBL" id="TQV81370.1"/>
    </source>
</evidence>
<dbReference type="EMBL" id="VHSG01000008">
    <property type="protein sequence ID" value="TQV81370.1"/>
    <property type="molecule type" value="Genomic_DNA"/>
</dbReference>
<sequence length="171" mass="18995">MWIPVIIVALAVVMVVGPVMLMRPTNLQRRQSRLRAYAGGKGLRVRLQAVPEGAKSPDARQLLPVYILPATDAEAGTKPPPPWLLVRRSLSHEIHFSGHWDWQGDQRAAPCCWDGLRETLERLPADVIALGRGPQGVYVFWAEEGSEQSVDRLCDLLLQVSELPHRGNSPP</sequence>
<keyword evidence="1" id="KW-0472">Membrane</keyword>
<dbReference type="OrthoDB" id="6386766at2"/>
<dbReference type="Proteomes" id="UP000319732">
    <property type="component" value="Unassembled WGS sequence"/>
</dbReference>
<comment type="caution">
    <text evidence="2">The sequence shown here is derived from an EMBL/GenBank/DDBJ whole genome shotgun (WGS) entry which is preliminary data.</text>
</comment>
<dbReference type="RefSeq" id="WP_142904031.1">
    <property type="nucleotide sequence ID" value="NZ_ML660091.1"/>
</dbReference>
<evidence type="ECO:0008006" key="4">
    <source>
        <dbReference type="Google" id="ProtNLM"/>
    </source>
</evidence>
<feature type="transmembrane region" description="Helical" evidence="1">
    <location>
        <begin position="6"/>
        <end position="25"/>
    </location>
</feature>
<keyword evidence="1" id="KW-1133">Transmembrane helix</keyword>